<organism evidence="1 2">
    <name type="scientific">Candidatus Protoclostridium stercorigallinarum</name>
    <dbReference type="NCBI Taxonomy" id="2838741"/>
    <lineage>
        <taxon>Bacteria</taxon>
        <taxon>Bacillati</taxon>
        <taxon>Bacillota</taxon>
        <taxon>Clostridia</taxon>
        <taxon>Candidatus Protoclostridium</taxon>
    </lineage>
</organism>
<dbReference type="Gene3D" id="3.30.420.40">
    <property type="match status" value="1"/>
</dbReference>
<reference evidence="1" key="1">
    <citation type="journal article" date="2021" name="PeerJ">
        <title>Extensive microbial diversity within the chicken gut microbiome revealed by metagenomics and culture.</title>
        <authorList>
            <person name="Gilroy R."/>
            <person name="Ravi A."/>
            <person name="Getino M."/>
            <person name="Pursley I."/>
            <person name="Horton D.L."/>
            <person name="Alikhan N.F."/>
            <person name="Baker D."/>
            <person name="Gharbi K."/>
            <person name="Hall N."/>
            <person name="Watson M."/>
            <person name="Adriaenssens E.M."/>
            <person name="Foster-Nyarko E."/>
            <person name="Jarju S."/>
            <person name="Secka A."/>
            <person name="Antonio M."/>
            <person name="Oren A."/>
            <person name="Chaudhuri R.R."/>
            <person name="La Ragione R."/>
            <person name="Hildebrand F."/>
            <person name="Pallen M.J."/>
        </authorList>
    </citation>
    <scope>NUCLEOTIDE SEQUENCE</scope>
    <source>
        <strain evidence="1">12435</strain>
    </source>
</reference>
<dbReference type="SUPFAM" id="SSF53067">
    <property type="entry name" value="Actin-like ATPase domain"/>
    <property type="match status" value="1"/>
</dbReference>
<dbReference type="Proteomes" id="UP000823990">
    <property type="component" value="Unassembled WGS sequence"/>
</dbReference>
<sequence length="86" mass="9485">MRYLAVDIGASSGRHIVAEIKDGRLSLREVYRFPNGPRRTADGLVWDADALYSHIIEGLKAADAAGLRPDCVGIDTWAVDYVLLDR</sequence>
<accession>A0A9D1Q034</accession>
<dbReference type="InterPro" id="IPR043129">
    <property type="entry name" value="ATPase_NBD"/>
</dbReference>
<name>A0A9D1Q034_9FIRM</name>
<evidence type="ECO:0000313" key="2">
    <source>
        <dbReference type="Proteomes" id="UP000823990"/>
    </source>
</evidence>
<evidence type="ECO:0000313" key="1">
    <source>
        <dbReference type="EMBL" id="HIW02785.1"/>
    </source>
</evidence>
<dbReference type="EMBL" id="DXHS01000086">
    <property type="protein sequence ID" value="HIW02785.1"/>
    <property type="molecule type" value="Genomic_DNA"/>
</dbReference>
<feature type="non-terminal residue" evidence="1">
    <location>
        <position position="86"/>
    </location>
</feature>
<dbReference type="AlphaFoldDB" id="A0A9D1Q034"/>
<comment type="caution">
    <text evidence="1">The sequence shown here is derived from an EMBL/GenBank/DDBJ whole genome shotgun (WGS) entry which is preliminary data.</text>
</comment>
<gene>
    <name evidence="1" type="ORF">H9892_05540</name>
</gene>
<reference evidence="1" key="2">
    <citation type="submission" date="2021-04" db="EMBL/GenBank/DDBJ databases">
        <authorList>
            <person name="Gilroy R."/>
        </authorList>
    </citation>
    <scope>NUCLEOTIDE SEQUENCE</scope>
    <source>
        <strain evidence="1">12435</strain>
    </source>
</reference>
<protein>
    <submittedName>
        <fullName evidence="1">Rhamnulokinase</fullName>
    </submittedName>
</protein>
<proteinExistence type="predicted"/>